<dbReference type="SUPFAM" id="SSF55874">
    <property type="entry name" value="ATPase domain of HSP90 chaperone/DNA topoisomerase II/histidine kinase"/>
    <property type="match status" value="1"/>
</dbReference>
<evidence type="ECO:0000313" key="15">
    <source>
        <dbReference type="EMBL" id="WOX28316.1"/>
    </source>
</evidence>
<dbReference type="Pfam" id="PF05231">
    <property type="entry name" value="MASE1"/>
    <property type="match status" value="1"/>
</dbReference>
<dbReference type="InterPro" id="IPR003594">
    <property type="entry name" value="HATPase_dom"/>
</dbReference>
<dbReference type="GO" id="GO:0005886">
    <property type="term" value="C:plasma membrane"/>
    <property type="evidence" value="ECO:0007669"/>
    <property type="project" value="UniProtKB-SubCell"/>
</dbReference>
<dbReference type="InterPro" id="IPR036890">
    <property type="entry name" value="HATPase_C_sf"/>
</dbReference>
<accession>A0A8I2H275</accession>
<feature type="transmembrane region" description="Helical" evidence="10">
    <location>
        <begin position="267"/>
        <end position="284"/>
    </location>
</feature>
<keyword evidence="4 10" id="KW-0812">Transmembrane</keyword>
<feature type="domain" description="Signal transduction histidine kinase subgroup 3 dimerisation and phosphoacceptor" evidence="13">
    <location>
        <begin position="350"/>
        <end position="415"/>
    </location>
</feature>
<evidence type="ECO:0000256" key="4">
    <source>
        <dbReference type="ARBA" id="ARBA00022692"/>
    </source>
</evidence>
<evidence type="ECO:0000313" key="16">
    <source>
        <dbReference type="Proteomes" id="UP000646877"/>
    </source>
</evidence>
<evidence type="ECO:0000313" key="17">
    <source>
        <dbReference type="Proteomes" id="UP001304419"/>
    </source>
</evidence>
<keyword evidence="17" id="KW-1185">Reference proteome</keyword>
<evidence type="ECO:0000256" key="7">
    <source>
        <dbReference type="ARBA" id="ARBA00023012"/>
    </source>
</evidence>
<feature type="coiled-coil region" evidence="9">
    <location>
        <begin position="366"/>
        <end position="396"/>
    </location>
</feature>
<dbReference type="AlphaFoldDB" id="A0A8I2H275"/>
<sequence>MDRVFNKSYFVPLALKLKSTQRSDIVKFVLFSCLIVLIAPVIENSLYLFSFNYVVYEDFVSWYFPVGFRVVCYLFFPLRYWPALTVGFTLGQISYVWYYYDVPMNDLAYRLLRAATREYMILTPLILAKLFKVRLDIQTVKSAVTVIFIAISYRFIRSMLIILPSDSQNKYRLIADEDRFEMMLAHQLGGIITTLIMLLFAFHAKTIYQQLNKLITKEVGTLLVQLCFCLTVFIGVYLFEPKSLYLLRMLAIFPLIWFSYRYGASGALSYASVTVISLLINVYGVNETELLLTTQLYIISYSVLALLLSAFVTELNKSKSALLEQNKELIELSTLTQNLATKVINVQESERSQLSQELHDDIGQNLTALKTNIAILEKKTANYNELASTITRLQNVSSHMYDSVYRLMHWLRPRLLDELGLEAALKSELFSEHLNEAGIAYQCNINGPIDRLNDDFKIAIFRICQEASTNTVKHSLATEFSIDITYQENELEIIICDNGMGLHEQEHTHPKSGFGVTGIIERVTLLNGKCLFLNKNNHGLCIEIRFYLAEQCI</sequence>
<keyword evidence="2" id="KW-1003">Cell membrane</keyword>
<keyword evidence="6 10" id="KW-1133">Transmembrane helix</keyword>
<comment type="subcellular location">
    <subcellularLocation>
        <location evidence="1">Cell membrane</location>
        <topology evidence="1">Multi-pass membrane protein</topology>
    </subcellularLocation>
</comment>
<dbReference type="Proteomes" id="UP001304419">
    <property type="component" value="Chromosome 1"/>
</dbReference>
<dbReference type="RefSeq" id="WP_193521890.1">
    <property type="nucleotide sequence ID" value="NZ_CBCSDF010000010.1"/>
</dbReference>
<gene>
    <name evidence="14" type="ORF">F9Y85_10675</name>
    <name evidence="15" type="ORF">R5H13_17060</name>
</gene>
<dbReference type="Pfam" id="PF07730">
    <property type="entry name" value="HisKA_3"/>
    <property type="match status" value="1"/>
</dbReference>
<dbReference type="EMBL" id="CP137578">
    <property type="protein sequence ID" value="WOX28316.1"/>
    <property type="molecule type" value="Genomic_DNA"/>
</dbReference>
<feature type="domain" description="Histidine kinase/HSP90-like ATPase" evidence="11">
    <location>
        <begin position="459"/>
        <end position="547"/>
    </location>
</feature>
<organism evidence="14 16">
    <name type="scientific">Pseudoalteromonas maricaloris</name>
    <dbReference type="NCBI Taxonomy" id="184924"/>
    <lineage>
        <taxon>Bacteria</taxon>
        <taxon>Pseudomonadati</taxon>
        <taxon>Pseudomonadota</taxon>
        <taxon>Gammaproteobacteria</taxon>
        <taxon>Alteromonadales</taxon>
        <taxon>Pseudoalteromonadaceae</taxon>
        <taxon>Pseudoalteromonas</taxon>
    </lineage>
</organism>
<evidence type="ECO:0000256" key="10">
    <source>
        <dbReference type="SAM" id="Phobius"/>
    </source>
</evidence>
<keyword evidence="7" id="KW-0902">Two-component regulatory system</keyword>
<evidence type="ECO:0000256" key="9">
    <source>
        <dbReference type="SAM" id="Coils"/>
    </source>
</evidence>
<feature type="transmembrane region" description="Helical" evidence="10">
    <location>
        <begin position="83"/>
        <end position="100"/>
    </location>
</feature>
<proteinExistence type="predicted"/>
<dbReference type="PANTHER" id="PTHR24421:SF58">
    <property type="entry name" value="SIGNAL TRANSDUCTION HISTIDINE-PROTEIN KINASE_PHOSPHATASE UHPB"/>
    <property type="match status" value="1"/>
</dbReference>
<evidence type="ECO:0000256" key="8">
    <source>
        <dbReference type="ARBA" id="ARBA00023136"/>
    </source>
</evidence>
<evidence type="ECO:0000256" key="1">
    <source>
        <dbReference type="ARBA" id="ARBA00004651"/>
    </source>
</evidence>
<feature type="transmembrane region" description="Helical" evidence="10">
    <location>
        <begin position="183"/>
        <end position="202"/>
    </location>
</feature>
<dbReference type="Gene3D" id="1.20.5.1930">
    <property type="match status" value="1"/>
</dbReference>
<evidence type="ECO:0000259" key="11">
    <source>
        <dbReference type="Pfam" id="PF02518"/>
    </source>
</evidence>
<dbReference type="Gene3D" id="3.30.565.10">
    <property type="entry name" value="Histidine kinase-like ATPase, C-terminal domain"/>
    <property type="match status" value="1"/>
</dbReference>
<dbReference type="EMBL" id="WEIA01000005">
    <property type="protein sequence ID" value="NLR21776.1"/>
    <property type="molecule type" value="Genomic_DNA"/>
</dbReference>
<evidence type="ECO:0000256" key="2">
    <source>
        <dbReference type="ARBA" id="ARBA00022475"/>
    </source>
</evidence>
<evidence type="ECO:0000256" key="3">
    <source>
        <dbReference type="ARBA" id="ARBA00022679"/>
    </source>
</evidence>
<dbReference type="Pfam" id="PF02518">
    <property type="entry name" value="HATPase_c"/>
    <property type="match status" value="1"/>
</dbReference>
<evidence type="ECO:0000256" key="6">
    <source>
        <dbReference type="ARBA" id="ARBA00022989"/>
    </source>
</evidence>
<reference evidence="15 17" key="2">
    <citation type="submission" date="2023-10" db="EMBL/GenBank/DDBJ databases">
        <title>To unveil natural product biosynthetic capacity in Pseudoalteromonas.</title>
        <authorList>
            <person name="Wang J."/>
        </authorList>
    </citation>
    <scope>NUCLEOTIDE SEQUENCE [LARGE SCALE GENOMIC DNA]</scope>
    <source>
        <strain evidence="15 17">DSM 15914</strain>
    </source>
</reference>
<keyword evidence="8 10" id="KW-0472">Membrane</keyword>
<evidence type="ECO:0000259" key="13">
    <source>
        <dbReference type="Pfam" id="PF07730"/>
    </source>
</evidence>
<protein>
    <submittedName>
        <fullName evidence="15">Histidine kinase</fullName>
    </submittedName>
</protein>
<evidence type="ECO:0000313" key="14">
    <source>
        <dbReference type="EMBL" id="NLR21776.1"/>
    </source>
</evidence>
<reference evidence="14" key="1">
    <citation type="submission" date="2019-10" db="EMBL/GenBank/DDBJ databases">
        <authorList>
            <person name="Paulsen S."/>
        </authorList>
    </citation>
    <scope>NUCLEOTIDE SEQUENCE</scope>
    <source>
        <strain evidence="14">LMG 19692</strain>
    </source>
</reference>
<feature type="transmembrane region" description="Helical" evidence="10">
    <location>
        <begin position="25"/>
        <end position="47"/>
    </location>
</feature>
<dbReference type="InterPro" id="IPR050482">
    <property type="entry name" value="Sensor_HK_TwoCompSys"/>
</dbReference>
<feature type="transmembrane region" description="Helical" evidence="10">
    <location>
        <begin position="143"/>
        <end position="163"/>
    </location>
</feature>
<dbReference type="PANTHER" id="PTHR24421">
    <property type="entry name" value="NITRATE/NITRITE SENSOR PROTEIN NARX-RELATED"/>
    <property type="match status" value="1"/>
</dbReference>
<dbReference type="Proteomes" id="UP000646877">
    <property type="component" value="Unassembled WGS sequence"/>
</dbReference>
<evidence type="ECO:0000256" key="5">
    <source>
        <dbReference type="ARBA" id="ARBA00022777"/>
    </source>
</evidence>
<dbReference type="CDD" id="cd16917">
    <property type="entry name" value="HATPase_UhpB-NarQ-NarX-like"/>
    <property type="match status" value="1"/>
</dbReference>
<feature type="transmembrane region" description="Helical" evidence="10">
    <location>
        <begin position="296"/>
        <end position="315"/>
    </location>
</feature>
<feature type="transmembrane region" description="Helical" evidence="10">
    <location>
        <begin position="222"/>
        <end position="239"/>
    </location>
</feature>
<dbReference type="InterPro" id="IPR007895">
    <property type="entry name" value="MASE1"/>
</dbReference>
<keyword evidence="5 15" id="KW-0418">Kinase</keyword>
<dbReference type="GO" id="GO:0046983">
    <property type="term" value="F:protein dimerization activity"/>
    <property type="evidence" value="ECO:0007669"/>
    <property type="project" value="InterPro"/>
</dbReference>
<dbReference type="GO" id="GO:0000155">
    <property type="term" value="F:phosphorelay sensor kinase activity"/>
    <property type="evidence" value="ECO:0007669"/>
    <property type="project" value="InterPro"/>
</dbReference>
<keyword evidence="9" id="KW-0175">Coiled coil</keyword>
<name>A0A8I2H275_9GAMM</name>
<dbReference type="InterPro" id="IPR011712">
    <property type="entry name" value="Sig_transdc_His_kin_sub3_dim/P"/>
</dbReference>
<evidence type="ECO:0000259" key="12">
    <source>
        <dbReference type="Pfam" id="PF05231"/>
    </source>
</evidence>
<keyword evidence="3" id="KW-0808">Transferase</keyword>
<feature type="domain" description="MASE1" evidence="12">
    <location>
        <begin position="50"/>
        <end position="314"/>
    </location>
</feature>